<dbReference type="InterPro" id="IPR044066">
    <property type="entry name" value="TRIAD_supradom"/>
</dbReference>
<dbReference type="SMART" id="SM00647">
    <property type="entry name" value="IBR"/>
    <property type="match status" value="3"/>
</dbReference>
<evidence type="ECO:0000313" key="16">
    <source>
        <dbReference type="Proteomes" id="UP001237642"/>
    </source>
</evidence>
<gene>
    <name evidence="15" type="ORF">POM88_053513</name>
</gene>
<feature type="domain" description="RING-type" evidence="14">
    <location>
        <begin position="237"/>
        <end position="457"/>
    </location>
</feature>
<keyword evidence="11" id="KW-0862">Zinc</keyword>
<evidence type="ECO:0000256" key="4">
    <source>
        <dbReference type="ARBA" id="ARBA00005884"/>
    </source>
</evidence>
<comment type="similarity">
    <text evidence="4">Belongs to the RBR family. Ariadne subfamily.</text>
</comment>
<proteinExistence type="inferred from homology"/>
<dbReference type="GO" id="GO:0061630">
    <property type="term" value="F:ubiquitin protein ligase activity"/>
    <property type="evidence" value="ECO:0007669"/>
    <property type="project" value="UniProtKB-EC"/>
</dbReference>
<keyword evidence="9 12" id="KW-0863">Zinc-finger</keyword>
<evidence type="ECO:0000256" key="12">
    <source>
        <dbReference type="PROSITE-ProRule" id="PRU00175"/>
    </source>
</evidence>
<sequence length="459" mass="52852">MGNYIRKSPARNPLAQQRCKESEECPLEEIIKESVSMISCEICVEPVSSNKLFKNQNKCAHQYCLDCIAKYIDAKHDYGISRIKCPALNCENYLDPLYCRQFISSQVFDKWCDLLCESAVLEIDRCYCPYGDCSVLILNECGGRLKKSKCPKCNKLFCFSCHAAWHAGYRCEEATELRDANDIAFGVLAENKKWQRCPACHHCVERKFGCKIVRCRCGHSFCYQCGNKAENHWCYCPYGDCSVLILNECGGRLKKSKCPKCNKLFCFSCHAAWHAGYRCEEARELRDTNDIALGMLAENKKWQRCTTVRKWRPILPRLVFDKWCDLLCESSVTGFDNCYCPYRKCSVMILNECGGSATKSTCPKCKRLFCFSCGVAWHAGDSCKDGRELSKRNDTAFQALVEKNKWQKCPACHRYVELTYGCPIVRCRCRTSFCYKCGKKVEKHWCWYCFFCCFGWLGA</sequence>
<feature type="domain" description="RING-type" evidence="14">
    <location>
        <begin position="36"/>
        <end position="245"/>
    </location>
</feature>
<evidence type="ECO:0000259" key="14">
    <source>
        <dbReference type="PROSITE" id="PS51873"/>
    </source>
</evidence>
<evidence type="ECO:0000256" key="3">
    <source>
        <dbReference type="ARBA" id="ARBA00003976"/>
    </source>
</evidence>
<dbReference type="Pfam" id="PF01485">
    <property type="entry name" value="IBR"/>
    <property type="match status" value="4"/>
</dbReference>
<feature type="domain" description="RING-type" evidence="13">
    <location>
        <begin position="40"/>
        <end position="89"/>
    </location>
</feature>
<accession>A0AAD8LXX4</accession>
<dbReference type="InterPro" id="IPR017907">
    <property type="entry name" value="Znf_RING_CS"/>
</dbReference>
<organism evidence="15 16">
    <name type="scientific">Heracleum sosnowskyi</name>
    <dbReference type="NCBI Taxonomy" id="360622"/>
    <lineage>
        <taxon>Eukaryota</taxon>
        <taxon>Viridiplantae</taxon>
        <taxon>Streptophyta</taxon>
        <taxon>Embryophyta</taxon>
        <taxon>Tracheophyta</taxon>
        <taxon>Spermatophyta</taxon>
        <taxon>Magnoliopsida</taxon>
        <taxon>eudicotyledons</taxon>
        <taxon>Gunneridae</taxon>
        <taxon>Pentapetalae</taxon>
        <taxon>asterids</taxon>
        <taxon>campanulids</taxon>
        <taxon>Apiales</taxon>
        <taxon>Apiaceae</taxon>
        <taxon>Apioideae</taxon>
        <taxon>apioid superclade</taxon>
        <taxon>Tordylieae</taxon>
        <taxon>Tordyliinae</taxon>
        <taxon>Heracleum</taxon>
    </lineage>
</organism>
<evidence type="ECO:0000256" key="9">
    <source>
        <dbReference type="ARBA" id="ARBA00022771"/>
    </source>
</evidence>
<keyword evidence="7" id="KW-0479">Metal-binding</keyword>
<evidence type="ECO:0000256" key="1">
    <source>
        <dbReference type="ARBA" id="ARBA00001798"/>
    </source>
</evidence>
<comment type="cofactor">
    <cofactor evidence="2">
        <name>Zn(2+)</name>
        <dbReference type="ChEBI" id="CHEBI:29105"/>
    </cofactor>
</comment>
<keyword evidence="16" id="KW-1185">Reference proteome</keyword>
<dbReference type="Gene3D" id="3.30.40.10">
    <property type="entry name" value="Zinc/RING finger domain, C3HC4 (zinc finger)"/>
    <property type="match status" value="1"/>
</dbReference>
<evidence type="ECO:0000256" key="10">
    <source>
        <dbReference type="ARBA" id="ARBA00022786"/>
    </source>
</evidence>
<dbReference type="PROSITE" id="PS00518">
    <property type="entry name" value="ZF_RING_1"/>
    <property type="match status" value="1"/>
</dbReference>
<evidence type="ECO:0000313" key="15">
    <source>
        <dbReference type="EMBL" id="KAK1352249.1"/>
    </source>
</evidence>
<keyword evidence="8" id="KW-0677">Repeat</keyword>
<evidence type="ECO:0000259" key="13">
    <source>
        <dbReference type="PROSITE" id="PS50089"/>
    </source>
</evidence>
<reference evidence="15" key="2">
    <citation type="submission" date="2023-05" db="EMBL/GenBank/DDBJ databases">
        <authorList>
            <person name="Schelkunov M.I."/>
        </authorList>
    </citation>
    <scope>NUCLEOTIDE SEQUENCE</scope>
    <source>
        <strain evidence="15">Hsosn_3</strain>
        <tissue evidence="15">Leaf</tissue>
    </source>
</reference>
<dbReference type="FunFam" id="3.30.40.10:FF:000230">
    <property type="entry name" value="RBR-type E3 ubiquitin transferase"/>
    <property type="match status" value="1"/>
</dbReference>
<dbReference type="AlphaFoldDB" id="A0AAD8LXX4"/>
<dbReference type="EMBL" id="JAUIZM010000018">
    <property type="protein sequence ID" value="KAK1352249.1"/>
    <property type="molecule type" value="Genomic_DNA"/>
</dbReference>
<evidence type="ECO:0000256" key="2">
    <source>
        <dbReference type="ARBA" id="ARBA00001947"/>
    </source>
</evidence>
<dbReference type="Pfam" id="PF00097">
    <property type="entry name" value="zf-C3HC4"/>
    <property type="match status" value="1"/>
</dbReference>
<evidence type="ECO:0000256" key="5">
    <source>
        <dbReference type="ARBA" id="ARBA00012251"/>
    </source>
</evidence>
<dbReference type="PROSITE" id="PS50089">
    <property type="entry name" value="ZF_RING_2"/>
    <property type="match status" value="1"/>
</dbReference>
<keyword evidence="6" id="KW-0808">Transferase</keyword>
<comment type="function">
    <text evidence="3">Might act as an E3 ubiquitin-protein ligase, or as part of E3 complex, which accepts ubiquitin from specific E2 ubiquitin-conjugating enzymes and then transfers it to substrates.</text>
</comment>
<dbReference type="GO" id="GO:0016567">
    <property type="term" value="P:protein ubiquitination"/>
    <property type="evidence" value="ECO:0007669"/>
    <property type="project" value="InterPro"/>
</dbReference>
<dbReference type="InterPro" id="IPR018957">
    <property type="entry name" value="Znf_C3HC4_RING-type"/>
</dbReference>
<dbReference type="Proteomes" id="UP001237642">
    <property type="component" value="Unassembled WGS sequence"/>
</dbReference>
<evidence type="ECO:0000256" key="7">
    <source>
        <dbReference type="ARBA" id="ARBA00022723"/>
    </source>
</evidence>
<dbReference type="Gene3D" id="1.20.120.1750">
    <property type="match status" value="2"/>
</dbReference>
<evidence type="ECO:0000256" key="6">
    <source>
        <dbReference type="ARBA" id="ARBA00022679"/>
    </source>
</evidence>
<comment type="caution">
    <text evidence="15">The sequence shown here is derived from an EMBL/GenBank/DDBJ whole genome shotgun (WGS) entry which is preliminary data.</text>
</comment>
<name>A0AAD8LXX4_9APIA</name>
<protein>
    <recommendedName>
        <fullName evidence="5">RBR-type E3 ubiquitin transferase</fullName>
        <ecNumber evidence="5">2.3.2.31</ecNumber>
    </recommendedName>
</protein>
<evidence type="ECO:0000256" key="11">
    <source>
        <dbReference type="ARBA" id="ARBA00022833"/>
    </source>
</evidence>
<dbReference type="PROSITE" id="PS51873">
    <property type="entry name" value="TRIAD"/>
    <property type="match status" value="2"/>
</dbReference>
<dbReference type="SUPFAM" id="SSF57850">
    <property type="entry name" value="RING/U-box"/>
    <property type="match status" value="6"/>
</dbReference>
<dbReference type="InterPro" id="IPR013083">
    <property type="entry name" value="Znf_RING/FYVE/PHD"/>
</dbReference>
<dbReference type="InterPro" id="IPR031127">
    <property type="entry name" value="E3_UB_ligase_RBR"/>
</dbReference>
<evidence type="ECO:0000256" key="8">
    <source>
        <dbReference type="ARBA" id="ARBA00022737"/>
    </source>
</evidence>
<reference evidence="15" key="1">
    <citation type="submission" date="2023-02" db="EMBL/GenBank/DDBJ databases">
        <title>Genome of toxic invasive species Heracleum sosnowskyi carries increased number of genes despite the absence of recent whole-genome duplications.</title>
        <authorList>
            <person name="Schelkunov M."/>
            <person name="Shtratnikova V."/>
            <person name="Makarenko M."/>
            <person name="Klepikova A."/>
            <person name="Omelchenko D."/>
            <person name="Novikova G."/>
            <person name="Obukhova E."/>
            <person name="Bogdanov V."/>
            <person name="Penin A."/>
            <person name="Logacheva M."/>
        </authorList>
    </citation>
    <scope>NUCLEOTIDE SEQUENCE</scope>
    <source>
        <strain evidence="15">Hsosn_3</strain>
        <tissue evidence="15">Leaf</tissue>
    </source>
</reference>
<dbReference type="PANTHER" id="PTHR11685">
    <property type="entry name" value="RBR FAMILY RING FINGER AND IBR DOMAIN-CONTAINING"/>
    <property type="match status" value="1"/>
</dbReference>
<dbReference type="GO" id="GO:0008270">
    <property type="term" value="F:zinc ion binding"/>
    <property type="evidence" value="ECO:0007669"/>
    <property type="project" value="UniProtKB-KW"/>
</dbReference>
<dbReference type="EC" id="2.3.2.31" evidence="5"/>
<dbReference type="InterPro" id="IPR002867">
    <property type="entry name" value="IBR_dom"/>
</dbReference>
<dbReference type="InterPro" id="IPR001841">
    <property type="entry name" value="Znf_RING"/>
</dbReference>
<comment type="catalytic activity">
    <reaction evidence="1">
        <text>[E2 ubiquitin-conjugating enzyme]-S-ubiquitinyl-L-cysteine + [acceptor protein]-L-lysine = [E2 ubiquitin-conjugating enzyme]-L-cysteine + [acceptor protein]-N(6)-ubiquitinyl-L-lysine.</text>
        <dbReference type="EC" id="2.3.2.31"/>
    </reaction>
</comment>
<keyword evidence="10" id="KW-0833">Ubl conjugation pathway</keyword>